<name>A0A4V2SBD3_9GAMM</name>
<sequence length="87" mass="9368">MPQALCPGNTHNGRTGAVFCYQKKRVVSILVIKSGYFHAYGSPPPLFVGVLPGGECPRLDGRDKGGESPLHAVLALHEVANEAWRAR</sequence>
<gene>
    <name evidence="1" type="ORF">EV688_11032</name>
</gene>
<keyword evidence="2" id="KW-1185">Reference proteome</keyword>
<comment type="caution">
    <text evidence="1">The sequence shown here is derived from an EMBL/GenBank/DDBJ whole genome shotgun (WGS) entry which is preliminary data.</text>
</comment>
<accession>A0A4V2SBD3</accession>
<dbReference type="EMBL" id="SLWX01000010">
    <property type="protein sequence ID" value="TCO75080.1"/>
    <property type="molecule type" value="Genomic_DNA"/>
</dbReference>
<evidence type="ECO:0000313" key="2">
    <source>
        <dbReference type="Proteomes" id="UP000294980"/>
    </source>
</evidence>
<dbReference type="Proteomes" id="UP000294980">
    <property type="component" value="Unassembled WGS sequence"/>
</dbReference>
<reference evidence="1 2" key="1">
    <citation type="submission" date="2019-03" db="EMBL/GenBank/DDBJ databases">
        <title>Genomic Encyclopedia of Type Strains, Phase IV (KMG-IV): sequencing the most valuable type-strain genomes for metagenomic binning, comparative biology and taxonomic classification.</title>
        <authorList>
            <person name="Goeker M."/>
        </authorList>
    </citation>
    <scope>NUCLEOTIDE SEQUENCE [LARGE SCALE GENOMIC DNA]</scope>
    <source>
        <strain evidence="1 2">DSM 23344</strain>
    </source>
</reference>
<organism evidence="1 2">
    <name type="scientific">Chromatocurvus halotolerans</name>
    <dbReference type="NCBI Taxonomy" id="1132028"/>
    <lineage>
        <taxon>Bacteria</taxon>
        <taxon>Pseudomonadati</taxon>
        <taxon>Pseudomonadota</taxon>
        <taxon>Gammaproteobacteria</taxon>
        <taxon>Cellvibrionales</taxon>
        <taxon>Halieaceae</taxon>
        <taxon>Chromatocurvus</taxon>
    </lineage>
</organism>
<evidence type="ECO:0000313" key="1">
    <source>
        <dbReference type="EMBL" id="TCO75080.1"/>
    </source>
</evidence>
<protein>
    <submittedName>
        <fullName evidence="1">Uncharacterized protein</fullName>
    </submittedName>
</protein>
<dbReference type="AlphaFoldDB" id="A0A4V2SBD3"/>
<proteinExistence type="predicted"/>